<dbReference type="InterPro" id="IPR050235">
    <property type="entry name" value="CK1_Ser-Thr_kinase"/>
</dbReference>
<dbReference type="SMR" id="A0A1I7S5Y0"/>
<dbReference type="EMBL" id="CAJFDI010000001">
    <property type="protein sequence ID" value="CAD5208697.1"/>
    <property type="molecule type" value="Genomic_DNA"/>
</dbReference>
<protein>
    <submittedName>
        <fullName evidence="8">(pine wood nematode) hypothetical protein</fullName>
    </submittedName>
    <submittedName>
        <fullName evidence="12">Protein kinase domain-containing protein</fullName>
    </submittedName>
</protein>
<dbReference type="PANTHER" id="PTHR11909">
    <property type="entry name" value="CASEIN KINASE-RELATED"/>
    <property type="match status" value="1"/>
</dbReference>
<evidence type="ECO:0000256" key="4">
    <source>
        <dbReference type="ARBA" id="ARBA00022777"/>
    </source>
</evidence>
<evidence type="ECO:0000313" key="11">
    <source>
        <dbReference type="Proteomes" id="UP000659654"/>
    </source>
</evidence>
<keyword evidence="2" id="KW-0808">Transferase</keyword>
<evidence type="ECO:0000256" key="3">
    <source>
        <dbReference type="ARBA" id="ARBA00022741"/>
    </source>
</evidence>
<evidence type="ECO:0000313" key="12">
    <source>
        <dbReference type="WBParaSite" id="BXY_0841600.1"/>
    </source>
</evidence>
<evidence type="ECO:0000256" key="5">
    <source>
        <dbReference type="ARBA" id="ARBA00022840"/>
    </source>
</evidence>
<dbReference type="InterPro" id="IPR047916">
    <property type="entry name" value="TTBK_Asator-like_STKc"/>
</dbReference>
<dbReference type="OrthoDB" id="5979581at2759"/>
<evidence type="ECO:0000256" key="6">
    <source>
        <dbReference type="SAM" id="MobiDB-lite"/>
    </source>
</evidence>
<dbReference type="Pfam" id="PF00069">
    <property type="entry name" value="Pkinase"/>
    <property type="match status" value="1"/>
</dbReference>
<keyword evidence="3" id="KW-0547">Nucleotide-binding</keyword>
<feature type="compositionally biased region" description="Basic and acidic residues" evidence="6">
    <location>
        <begin position="301"/>
        <end position="337"/>
    </location>
</feature>
<reference evidence="12" key="1">
    <citation type="submission" date="2016-11" db="UniProtKB">
        <authorList>
            <consortium name="WormBaseParasite"/>
        </authorList>
    </citation>
    <scope>IDENTIFICATION</scope>
</reference>
<sequence length="371" mass="42204">MGTPLAPAKINIGDKIRDQWIVKKKLGEGSCGMVYLVQNIKTQGVEGRAAMKVEPFMKSKDDEILKMEVFVLKKVQKSKNACKLLLAGKGKNYSFLIMSLLGKELSELRRRYFADRKMPPVTTLRVGIQALQAIQDLHSVGFVHRDVKPTNFACGYANRRIIYMFDYGLARQIMTKDGSKMKLRDPRPKVSFRGTVRYCSINVHQYKEQGRHDDLWSLLYMCIELCTATLPWKGMSRKESGAIKASVSDASLCKECPPSFLELAKILKTYEYKTTPAYDSFKASFIKDIQNLKGNMNDPFEWEKSEKKTEKKQEEKDNDEKAEFDQSEDTDTKKDVGESVESAATDDESQTKGFAKEDTLDNVAEMNNNNK</sequence>
<dbReference type="InterPro" id="IPR011009">
    <property type="entry name" value="Kinase-like_dom_sf"/>
</dbReference>
<dbReference type="Proteomes" id="UP000659654">
    <property type="component" value="Unassembled WGS sequence"/>
</dbReference>
<dbReference type="GO" id="GO:0005524">
    <property type="term" value="F:ATP binding"/>
    <property type="evidence" value="ECO:0007669"/>
    <property type="project" value="UniProtKB-KW"/>
</dbReference>
<accession>A0A1I7S5Y0</accession>
<evidence type="ECO:0000256" key="2">
    <source>
        <dbReference type="ARBA" id="ARBA00022679"/>
    </source>
</evidence>
<evidence type="ECO:0000313" key="10">
    <source>
        <dbReference type="Proteomes" id="UP000095284"/>
    </source>
</evidence>
<evidence type="ECO:0000313" key="9">
    <source>
        <dbReference type="EMBL" id="CAG9082532.1"/>
    </source>
</evidence>
<dbReference type="Gene3D" id="1.10.510.10">
    <property type="entry name" value="Transferase(Phosphotransferase) domain 1"/>
    <property type="match status" value="1"/>
</dbReference>
<keyword evidence="11" id="KW-1185">Reference proteome</keyword>
<dbReference type="AlphaFoldDB" id="A0A1I7S5Y0"/>
<dbReference type="eggNOG" id="KOG1164">
    <property type="taxonomic scope" value="Eukaryota"/>
</dbReference>
<dbReference type="SUPFAM" id="SSF56112">
    <property type="entry name" value="Protein kinase-like (PK-like)"/>
    <property type="match status" value="1"/>
</dbReference>
<dbReference type="EMBL" id="CAJFCV020000001">
    <property type="protein sequence ID" value="CAG9082532.1"/>
    <property type="molecule type" value="Genomic_DNA"/>
</dbReference>
<reference evidence="9" key="2">
    <citation type="submission" date="2020-08" db="EMBL/GenBank/DDBJ databases">
        <authorList>
            <person name="Kikuchi T."/>
        </authorList>
    </citation>
    <scope>NUCLEOTIDE SEQUENCE</scope>
    <source>
        <strain evidence="8">Ka4C1</strain>
    </source>
</reference>
<feature type="region of interest" description="Disordered" evidence="6">
    <location>
        <begin position="297"/>
        <end position="371"/>
    </location>
</feature>
<evidence type="ECO:0000256" key="1">
    <source>
        <dbReference type="ARBA" id="ARBA00022527"/>
    </source>
</evidence>
<dbReference type="WBParaSite" id="BXY_0841600.1">
    <property type="protein sequence ID" value="BXY_0841600.1"/>
    <property type="gene ID" value="BXY_0841600"/>
</dbReference>
<feature type="domain" description="Protein kinase" evidence="7">
    <location>
        <begin position="20"/>
        <end position="286"/>
    </location>
</feature>
<dbReference type="PROSITE" id="PS50011">
    <property type="entry name" value="PROTEIN_KINASE_DOM"/>
    <property type="match status" value="1"/>
</dbReference>
<dbReference type="SMART" id="SM00220">
    <property type="entry name" value="S_TKc"/>
    <property type="match status" value="1"/>
</dbReference>
<keyword evidence="4" id="KW-0418">Kinase</keyword>
<keyword evidence="1" id="KW-0723">Serine/threonine-protein kinase</keyword>
<evidence type="ECO:0000313" key="8">
    <source>
        <dbReference type="EMBL" id="CAD5208697.1"/>
    </source>
</evidence>
<name>A0A1I7S5Y0_BURXY</name>
<dbReference type="Proteomes" id="UP000095284">
    <property type="component" value="Unplaced"/>
</dbReference>
<gene>
    <name evidence="8" type="ORF">BXYJ_LOCUS933</name>
</gene>
<dbReference type="GO" id="GO:0004674">
    <property type="term" value="F:protein serine/threonine kinase activity"/>
    <property type="evidence" value="ECO:0007669"/>
    <property type="project" value="UniProtKB-KW"/>
</dbReference>
<proteinExistence type="predicted"/>
<dbReference type="InterPro" id="IPR000719">
    <property type="entry name" value="Prot_kinase_dom"/>
</dbReference>
<dbReference type="CDD" id="cd14017">
    <property type="entry name" value="STKc_TTBK"/>
    <property type="match status" value="1"/>
</dbReference>
<organism evidence="10 12">
    <name type="scientific">Bursaphelenchus xylophilus</name>
    <name type="common">Pinewood nematode worm</name>
    <name type="synonym">Aphelenchoides xylophilus</name>
    <dbReference type="NCBI Taxonomy" id="6326"/>
    <lineage>
        <taxon>Eukaryota</taxon>
        <taxon>Metazoa</taxon>
        <taxon>Ecdysozoa</taxon>
        <taxon>Nematoda</taxon>
        <taxon>Chromadorea</taxon>
        <taxon>Rhabditida</taxon>
        <taxon>Tylenchina</taxon>
        <taxon>Tylenchomorpha</taxon>
        <taxon>Aphelenchoidea</taxon>
        <taxon>Aphelenchoididae</taxon>
        <taxon>Bursaphelenchus</taxon>
    </lineage>
</organism>
<dbReference type="Proteomes" id="UP000582659">
    <property type="component" value="Unassembled WGS sequence"/>
</dbReference>
<keyword evidence="5" id="KW-0067">ATP-binding</keyword>
<evidence type="ECO:0000259" key="7">
    <source>
        <dbReference type="PROSITE" id="PS50011"/>
    </source>
</evidence>